<comment type="cofactor">
    <cofactor evidence="1">
        <name>FMN</name>
        <dbReference type="ChEBI" id="CHEBI:58210"/>
    </cofactor>
</comment>
<dbReference type="Gene3D" id="3.40.50.11540">
    <property type="entry name" value="NADH-ubiquinone oxidoreductase 51kDa subunit"/>
    <property type="match status" value="1"/>
</dbReference>
<dbReference type="InterPro" id="IPR001949">
    <property type="entry name" value="NADH-UbQ_OxRdtase_51kDa_CS"/>
</dbReference>
<dbReference type="Gene3D" id="3.40.30.10">
    <property type="entry name" value="Glutaredoxin"/>
    <property type="match status" value="1"/>
</dbReference>
<dbReference type="CDD" id="cd03064">
    <property type="entry name" value="TRX_Fd_NuoE"/>
    <property type="match status" value="1"/>
</dbReference>
<dbReference type="Pfam" id="PF10531">
    <property type="entry name" value="SLBB"/>
    <property type="match status" value="1"/>
</dbReference>
<evidence type="ECO:0000256" key="5">
    <source>
        <dbReference type="ARBA" id="ARBA00019901"/>
    </source>
</evidence>
<dbReference type="KEGG" id="rcr:NCTC10994_00201"/>
<evidence type="ECO:0000256" key="14">
    <source>
        <dbReference type="ARBA" id="ARBA00023014"/>
    </source>
</evidence>
<evidence type="ECO:0000313" key="24">
    <source>
        <dbReference type="Proteomes" id="UP000249091"/>
    </source>
</evidence>
<dbReference type="InterPro" id="IPR037225">
    <property type="entry name" value="Nuo51_FMN-bd_sf"/>
</dbReference>
<dbReference type="STRING" id="1219011.GCA_001895045_00952"/>
<evidence type="ECO:0000256" key="7">
    <source>
        <dbReference type="ARBA" id="ARBA00022630"/>
    </source>
</evidence>
<dbReference type="GO" id="GO:0010181">
    <property type="term" value="F:FMN binding"/>
    <property type="evidence" value="ECO:0007669"/>
    <property type="project" value="InterPro"/>
</dbReference>
<keyword evidence="12" id="KW-1278">Translocase</keyword>
<evidence type="ECO:0000256" key="21">
    <source>
        <dbReference type="SAM" id="MobiDB-lite"/>
    </source>
</evidence>
<dbReference type="InterPro" id="IPR042128">
    <property type="entry name" value="NuoE_dom"/>
</dbReference>
<proteinExistence type="inferred from homology"/>
<keyword evidence="8" id="KW-0288">FMN</keyword>
<evidence type="ECO:0000256" key="8">
    <source>
        <dbReference type="ARBA" id="ARBA00022643"/>
    </source>
</evidence>
<dbReference type="FunFam" id="3.10.20.600:FF:000003">
    <property type="entry name" value="NADH-quinone oxidoreductase subunit F"/>
    <property type="match status" value="1"/>
</dbReference>
<evidence type="ECO:0000256" key="12">
    <source>
        <dbReference type="ARBA" id="ARBA00022967"/>
    </source>
</evidence>
<keyword evidence="6" id="KW-0004">4Fe-4S</keyword>
<dbReference type="Gene3D" id="3.10.20.600">
    <property type="match status" value="1"/>
</dbReference>
<evidence type="ECO:0000256" key="13">
    <source>
        <dbReference type="ARBA" id="ARBA00023004"/>
    </source>
</evidence>
<evidence type="ECO:0000256" key="15">
    <source>
        <dbReference type="ARBA" id="ARBA00023027"/>
    </source>
</evidence>
<evidence type="ECO:0000256" key="2">
    <source>
        <dbReference type="ARBA" id="ARBA00001966"/>
    </source>
</evidence>
<dbReference type="Gene3D" id="1.20.1440.230">
    <property type="entry name" value="NADH-ubiquinone oxidoreductase 51kDa subunit, iron-sulphur binding domain"/>
    <property type="match status" value="1"/>
</dbReference>
<dbReference type="SUPFAM" id="SSF52833">
    <property type="entry name" value="Thioredoxin-like"/>
    <property type="match status" value="1"/>
</dbReference>
<dbReference type="PANTHER" id="PTHR43578:SF3">
    <property type="entry name" value="NADH-QUINONE OXIDOREDUCTASE SUBUNIT F"/>
    <property type="match status" value="1"/>
</dbReference>
<dbReference type="GO" id="GO:0051287">
    <property type="term" value="F:NAD binding"/>
    <property type="evidence" value="ECO:0007669"/>
    <property type="project" value="InterPro"/>
</dbReference>
<keyword evidence="7" id="KW-0285">Flavoprotein</keyword>
<dbReference type="NCBIfam" id="TIGR01959">
    <property type="entry name" value="nuoF_fam"/>
    <property type="match status" value="1"/>
</dbReference>
<dbReference type="FunFam" id="1.20.1440.230:FF:000001">
    <property type="entry name" value="Mitochondrial NADH dehydrogenase flavoprotein 1"/>
    <property type="match status" value="1"/>
</dbReference>
<comment type="cofactor">
    <cofactor evidence="2">
        <name>[4Fe-4S] cluster</name>
        <dbReference type="ChEBI" id="CHEBI:49883"/>
    </cofactor>
</comment>
<evidence type="ECO:0000256" key="10">
    <source>
        <dbReference type="ARBA" id="ARBA00022719"/>
    </source>
</evidence>
<evidence type="ECO:0000313" key="23">
    <source>
        <dbReference type="EMBL" id="SQI28457.1"/>
    </source>
</evidence>
<dbReference type="InterPro" id="IPR019575">
    <property type="entry name" value="Nuop51_4Fe4S-bd"/>
</dbReference>
<organism evidence="23 24">
    <name type="scientific">Rhodococcus coprophilus</name>
    <dbReference type="NCBI Taxonomy" id="38310"/>
    <lineage>
        <taxon>Bacteria</taxon>
        <taxon>Bacillati</taxon>
        <taxon>Actinomycetota</taxon>
        <taxon>Actinomycetes</taxon>
        <taxon>Mycobacteriales</taxon>
        <taxon>Nocardiaceae</taxon>
        <taxon>Rhodococcus</taxon>
    </lineage>
</organism>
<evidence type="ECO:0000256" key="4">
    <source>
        <dbReference type="ARBA" id="ARBA00010643"/>
    </source>
</evidence>
<dbReference type="Gene3D" id="1.10.10.1590">
    <property type="entry name" value="NADH-quinone oxidoreductase subunit E"/>
    <property type="match status" value="1"/>
</dbReference>
<dbReference type="GO" id="GO:0048038">
    <property type="term" value="F:quinone binding"/>
    <property type="evidence" value="ECO:0007669"/>
    <property type="project" value="UniProtKB-KW"/>
</dbReference>
<name>A0A2X4TLP2_9NOCA</name>
<feature type="domain" description="NADH-ubiquinone oxidoreductase 51kDa subunit iron-sulphur binding" evidence="22">
    <location>
        <begin position="599"/>
        <end position="644"/>
    </location>
</feature>
<evidence type="ECO:0000256" key="20">
    <source>
        <dbReference type="ARBA" id="ARBA00058530"/>
    </source>
</evidence>
<dbReference type="AlphaFoldDB" id="A0A2X4TLP2"/>
<dbReference type="SUPFAM" id="SSF142984">
    <property type="entry name" value="Nqo1 middle domain-like"/>
    <property type="match status" value="1"/>
</dbReference>
<dbReference type="InterPro" id="IPR041921">
    <property type="entry name" value="NuoE_N"/>
</dbReference>
<evidence type="ECO:0000256" key="9">
    <source>
        <dbReference type="ARBA" id="ARBA00022714"/>
    </source>
</evidence>
<keyword evidence="23" id="KW-0560">Oxidoreductase</keyword>
<dbReference type="GO" id="GO:0016491">
    <property type="term" value="F:oxidoreductase activity"/>
    <property type="evidence" value="ECO:0007669"/>
    <property type="project" value="UniProtKB-KW"/>
</dbReference>
<dbReference type="Pfam" id="PF01512">
    <property type="entry name" value="Complex1_51K"/>
    <property type="match status" value="1"/>
</dbReference>
<comment type="catalytic activity">
    <reaction evidence="19">
        <text>a quinone + NADH + 5 H(+)(in) = a quinol + NAD(+) + 4 H(+)(out)</text>
        <dbReference type="Rhea" id="RHEA:57888"/>
        <dbReference type="ChEBI" id="CHEBI:15378"/>
        <dbReference type="ChEBI" id="CHEBI:24646"/>
        <dbReference type="ChEBI" id="CHEBI:57540"/>
        <dbReference type="ChEBI" id="CHEBI:57945"/>
        <dbReference type="ChEBI" id="CHEBI:132124"/>
    </reaction>
</comment>
<evidence type="ECO:0000256" key="16">
    <source>
        <dbReference type="ARBA" id="ARBA00031578"/>
    </source>
</evidence>
<gene>
    <name evidence="23" type="primary">nuoF_1</name>
    <name evidence="23" type="ORF">NCTC10994_00201</name>
</gene>
<comment type="similarity">
    <text evidence="4">Belongs to the complex I 24 kDa subunit family.</text>
</comment>
<protein>
    <recommendedName>
        <fullName evidence="5">NADH-quinone oxidoreductase subunit F</fullName>
    </recommendedName>
    <alternativeName>
        <fullName evidence="16">NADH dehydrogenase I subunit F</fullName>
    </alternativeName>
    <alternativeName>
        <fullName evidence="17">NDH-1 subunit F</fullName>
    </alternativeName>
</protein>
<reference evidence="23 24" key="1">
    <citation type="submission" date="2018-06" db="EMBL/GenBank/DDBJ databases">
        <authorList>
            <consortium name="Pathogen Informatics"/>
            <person name="Doyle S."/>
        </authorList>
    </citation>
    <scope>NUCLEOTIDE SEQUENCE [LARGE SCALE GENOMIC DNA]</scope>
    <source>
        <strain evidence="23 24">NCTC10994</strain>
    </source>
</reference>
<dbReference type="SUPFAM" id="SSF140490">
    <property type="entry name" value="Nqo1C-terminal domain-like"/>
    <property type="match status" value="1"/>
</dbReference>
<dbReference type="Pfam" id="PF10589">
    <property type="entry name" value="NADH_4Fe-4S"/>
    <property type="match status" value="1"/>
</dbReference>
<keyword evidence="15" id="KW-0520">NAD</keyword>
<keyword evidence="9" id="KW-0001">2Fe-2S</keyword>
<dbReference type="SUPFAM" id="SSF142019">
    <property type="entry name" value="Nqo1 FMN-binding domain-like"/>
    <property type="match status" value="1"/>
</dbReference>
<keyword evidence="24" id="KW-1185">Reference proteome</keyword>
<keyword evidence="11" id="KW-0479">Metal-binding</keyword>
<keyword evidence="13" id="KW-0408">Iron</keyword>
<dbReference type="Proteomes" id="UP000249091">
    <property type="component" value="Chromosome 1"/>
</dbReference>
<dbReference type="SMART" id="SM00928">
    <property type="entry name" value="NADH_4Fe-4S"/>
    <property type="match status" value="1"/>
</dbReference>
<dbReference type="InterPro" id="IPR002023">
    <property type="entry name" value="NuoE-like"/>
</dbReference>
<sequence length="709" mass="76043">MSTGYVRGEDTTEPTERPAPVFLPLGPRPDEDAALVRPGARRSYPEDVRARLDSDAAEIVGRYPHARSALLPLLHLVQAEDSYITPAGIDFCAEQLGLTGAEVAAVATFYGMYRRKPTGTYHVGVCTNALCAVMGGDEIFETVREHLGVANGETTPDGTVTLEHIECNAACDFAPVMTVNWELFDNRTVESAVALVDGLRAGKPPLPTRGAPLTSFRDTSRLLAGFPDERADALPAGGSAGEASLAGLRVARAKDMTAPPAPGADDGDLGNVGTALTPVLTGYWDEDRAWTLDTYRRHHGYEALPIALGMDPDDVVSAVKDAGLRGRGGAGFSTGTKWSFIPQGDDKPHYLVVNADESEPGTCKDIPFMFATPHALIEGAIIAAYAIRARHAFVYLRGEAVPVLRRMQAAVAEAYDAGYLGRDILGSGYDLDLVVHAGAGAYICGEETALLDSLEGRRGQPRLRPPFPAVAGLYACPTVVNNVESIANVPPIIRNGVEWYRSMGTEKSPGFALFSLSGHVTTPGQYEAPLGITLRELLDHAGGVREGHKLKFWTPGGSSTPILTDEHLDTPLDYESVAAAGSMLGTRALQIFDETTCVVRTVLRWSEFYAHESCGKCTPCREGTWWLVQILDRLETGRGTEEDLATLLDISDNILGRAFCALGDGATSPITSSIAYFRDEYRAHVEQGRCPFDPHSATLGAGAAREETR</sequence>
<evidence type="ECO:0000256" key="3">
    <source>
        <dbReference type="ARBA" id="ARBA00007523"/>
    </source>
</evidence>
<evidence type="ECO:0000256" key="11">
    <source>
        <dbReference type="ARBA" id="ARBA00022723"/>
    </source>
</evidence>
<dbReference type="PROSITE" id="PS00644">
    <property type="entry name" value="COMPLEX1_51K_1"/>
    <property type="match status" value="1"/>
</dbReference>
<dbReference type="PROSITE" id="PS00645">
    <property type="entry name" value="COMPLEX1_51K_2"/>
    <property type="match status" value="1"/>
</dbReference>
<keyword evidence="10" id="KW-0874">Quinone</keyword>
<dbReference type="RefSeq" id="WP_072698978.1">
    <property type="nucleotide sequence ID" value="NZ_JAFBBL010000001.1"/>
</dbReference>
<evidence type="ECO:0000256" key="17">
    <source>
        <dbReference type="ARBA" id="ARBA00032787"/>
    </source>
</evidence>
<comment type="function">
    <text evidence="20">NDH-1 shuttles electrons from NADH, via FMN and iron-sulfur (Fe-S) centers, to quinones in the respiratory chain. The immediate electron acceptor for the enzyme in this species is believed to be menaquinone. Couples the redox reaction to proton translocation (for every two electrons transferred, four hydrogen ions are translocated across the cytoplasmic membrane), and thus conserves the redox energy in a proton gradient.</text>
</comment>
<evidence type="ECO:0000256" key="6">
    <source>
        <dbReference type="ARBA" id="ARBA00022485"/>
    </source>
</evidence>
<keyword evidence="14" id="KW-0411">Iron-sulfur</keyword>
<dbReference type="NCBIfam" id="NF010120">
    <property type="entry name" value="PRK13596.1"/>
    <property type="match status" value="1"/>
</dbReference>
<evidence type="ECO:0000259" key="22">
    <source>
        <dbReference type="SMART" id="SM00928"/>
    </source>
</evidence>
<dbReference type="PANTHER" id="PTHR43578">
    <property type="entry name" value="NADH-QUINONE OXIDOREDUCTASE SUBUNIT F"/>
    <property type="match status" value="1"/>
</dbReference>
<dbReference type="FunFam" id="1.10.10.1590:FF:000001">
    <property type="entry name" value="NADH-quinone oxidoreductase subunit E"/>
    <property type="match status" value="1"/>
</dbReference>
<dbReference type="Gene3D" id="6.10.250.1450">
    <property type="match status" value="1"/>
</dbReference>
<dbReference type="InterPro" id="IPR037207">
    <property type="entry name" value="Nuop51_4Fe4S-bd_sf"/>
</dbReference>
<dbReference type="InterPro" id="IPR019554">
    <property type="entry name" value="Soluble_ligand-bd"/>
</dbReference>
<evidence type="ECO:0000256" key="19">
    <source>
        <dbReference type="ARBA" id="ARBA00047712"/>
    </source>
</evidence>
<accession>A0A2X4TLP2</accession>
<comment type="cofactor">
    <cofactor evidence="18">
        <name>[2Fe-2S] cluster</name>
        <dbReference type="ChEBI" id="CHEBI:190135"/>
    </cofactor>
</comment>
<dbReference type="GO" id="GO:0051539">
    <property type="term" value="F:4 iron, 4 sulfur cluster binding"/>
    <property type="evidence" value="ECO:0007669"/>
    <property type="project" value="UniProtKB-KW"/>
</dbReference>
<dbReference type="InterPro" id="IPR011537">
    <property type="entry name" value="NADH-UbQ_OxRdtase_suF"/>
</dbReference>
<dbReference type="PROSITE" id="PS01099">
    <property type="entry name" value="COMPLEX1_24K"/>
    <property type="match status" value="1"/>
</dbReference>
<dbReference type="GO" id="GO:0046872">
    <property type="term" value="F:metal ion binding"/>
    <property type="evidence" value="ECO:0007669"/>
    <property type="project" value="UniProtKB-KW"/>
</dbReference>
<dbReference type="NCBIfam" id="NF005721">
    <property type="entry name" value="PRK07539.1-1"/>
    <property type="match status" value="1"/>
</dbReference>
<dbReference type="Pfam" id="PF01257">
    <property type="entry name" value="2Fe-2S_thioredx"/>
    <property type="match status" value="1"/>
</dbReference>
<evidence type="ECO:0000256" key="18">
    <source>
        <dbReference type="ARBA" id="ARBA00034078"/>
    </source>
</evidence>
<feature type="compositionally biased region" description="Basic and acidic residues" evidence="21">
    <location>
        <begin position="7"/>
        <end position="16"/>
    </location>
</feature>
<dbReference type="InterPro" id="IPR036249">
    <property type="entry name" value="Thioredoxin-like_sf"/>
</dbReference>
<dbReference type="GO" id="GO:0008137">
    <property type="term" value="F:NADH dehydrogenase (ubiquinone) activity"/>
    <property type="evidence" value="ECO:0007669"/>
    <property type="project" value="InterPro"/>
</dbReference>
<dbReference type="FunFam" id="3.40.50.11540:FF:000001">
    <property type="entry name" value="NADH dehydrogenase [ubiquinone] flavoprotein 1, mitochondrial"/>
    <property type="match status" value="1"/>
</dbReference>
<comment type="similarity">
    <text evidence="3">Belongs to the complex I 51 kDa subunit family.</text>
</comment>
<evidence type="ECO:0000256" key="1">
    <source>
        <dbReference type="ARBA" id="ARBA00001917"/>
    </source>
</evidence>
<feature type="region of interest" description="Disordered" evidence="21">
    <location>
        <begin position="1"/>
        <end position="28"/>
    </location>
</feature>
<dbReference type="EMBL" id="LS483468">
    <property type="protein sequence ID" value="SQI28457.1"/>
    <property type="molecule type" value="Genomic_DNA"/>
</dbReference>
<dbReference type="GO" id="GO:0051537">
    <property type="term" value="F:2 iron, 2 sulfur cluster binding"/>
    <property type="evidence" value="ECO:0007669"/>
    <property type="project" value="UniProtKB-KW"/>
</dbReference>
<dbReference type="InterPro" id="IPR011538">
    <property type="entry name" value="Nuo51_FMN-bd"/>
</dbReference>